<feature type="region of interest" description="Disordered" evidence="1">
    <location>
        <begin position="96"/>
        <end position="117"/>
    </location>
</feature>
<evidence type="ECO:0000256" key="1">
    <source>
        <dbReference type="SAM" id="MobiDB-lite"/>
    </source>
</evidence>
<protein>
    <recommendedName>
        <fullName evidence="4">Secreted protein</fullName>
    </recommendedName>
</protein>
<gene>
    <name evidence="2" type="ORF">pipiens_006489</name>
</gene>
<keyword evidence="3" id="KW-1185">Reference proteome</keyword>
<evidence type="ECO:0008006" key="4">
    <source>
        <dbReference type="Google" id="ProtNLM"/>
    </source>
</evidence>
<comment type="caution">
    <text evidence="2">The sequence shown here is derived from an EMBL/GenBank/DDBJ whole genome shotgun (WGS) entry which is preliminary data.</text>
</comment>
<feature type="compositionally biased region" description="Basic residues" evidence="1">
    <location>
        <begin position="108"/>
        <end position="117"/>
    </location>
</feature>
<proteinExistence type="predicted"/>
<dbReference type="Proteomes" id="UP001562425">
    <property type="component" value="Unassembled WGS sequence"/>
</dbReference>
<name>A0ABD1DTC2_CULPP</name>
<organism evidence="2 3">
    <name type="scientific">Culex pipiens pipiens</name>
    <name type="common">Northern house mosquito</name>
    <dbReference type="NCBI Taxonomy" id="38569"/>
    <lineage>
        <taxon>Eukaryota</taxon>
        <taxon>Metazoa</taxon>
        <taxon>Ecdysozoa</taxon>
        <taxon>Arthropoda</taxon>
        <taxon>Hexapoda</taxon>
        <taxon>Insecta</taxon>
        <taxon>Pterygota</taxon>
        <taxon>Neoptera</taxon>
        <taxon>Endopterygota</taxon>
        <taxon>Diptera</taxon>
        <taxon>Nematocera</taxon>
        <taxon>Culicoidea</taxon>
        <taxon>Culicidae</taxon>
        <taxon>Culicinae</taxon>
        <taxon>Culicini</taxon>
        <taxon>Culex</taxon>
        <taxon>Culex</taxon>
    </lineage>
</organism>
<dbReference type="EMBL" id="JBEHCU010004489">
    <property type="protein sequence ID" value="KAL1401594.1"/>
    <property type="molecule type" value="Genomic_DNA"/>
</dbReference>
<dbReference type="AlphaFoldDB" id="A0ABD1DTC2"/>
<evidence type="ECO:0000313" key="2">
    <source>
        <dbReference type="EMBL" id="KAL1401594.1"/>
    </source>
</evidence>
<accession>A0ABD1DTC2</accession>
<sequence>MLRYAGGSGIGAIFRCFSLHPVLLLLNEENLVLSVPVGRKRSVLVRASLSGCCCPFQKFDTRDGSGYKTNKSATWNHLKRLPAPVFCSRNKGFAPDCPKTRPALSSSSKRKTQRSPV</sequence>
<evidence type="ECO:0000313" key="3">
    <source>
        <dbReference type="Proteomes" id="UP001562425"/>
    </source>
</evidence>
<reference evidence="2 3" key="1">
    <citation type="submission" date="2024-05" db="EMBL/GenBank/DDBJ databases">
        <title>Culex pipiens pipiens assembly and annotation.</title>
        <authorList>
            <person name="Alout H."/>
            <person name="Durand T."/>
        </authorList>
    </citation>
    <scope>NUCLEOTIDE SEQUENCE [LARGE SCALE GENOMIC DNA]</scope>
    <source>
        <strain evidence="2">HA-2024</strain>
        <tissue evidence="2">Whole body</tissue>
    </source>
</reference>